<sequence length="61" mass="6595">AWKIQADGVYSPIQTSPLVLPDHAIATGSVDKHDATPLRGYSIDPGQVVNCASVDFYSWHV</sequence>
<name>X0YNI2_9ZZZZ</name>
<reference evidence="1" key="1">
    <citation type="journal article" date="2014" name="Front. Microbiol.">
        <title>High frequency of phylogenetically diverse reductive dehalogenase-homologous genes in deep subseafloor sedimentary metagenomes.</title>
        <authorList>
            <person name="Kawai M."/>
            <person name="Futagami T."/>
            <person name="Toyoda A."/>
            <person name="Takaki Y."/>
            <person name="Nishi S."/>
            <person name="Hori S."/>
            <person name="Arai W."/>
            <person name="Tsubouchi T."/>
            <person name="Morono Y."/>
            <person name="Uchiyama I."/>
            <person name="Ito T."/>
            <person name="Fujiyama A."/>
            <person name="Inagaki F."/>
            <person name="Takami H."/>
        </authorList>
    </citation>
    <scope>NUCLEOTIDE SEQUENCE</scope>
    <source>
        <strain evidence="1">Expedition CK06-06</strain>
    </source>
</reference>
<accession>X0YNI2</accession>
<comment type="caution">
    <text evidence="1">The sequence shown here is derived from an EMBL/GenBank/DDBJ whole genome shotgun (WGS) entry which is preliminary data.</text>
</comment>
<protein>
    <submittedName>
        <fullName evidence="1">Uncharacterized protein</fullName>
    </submittedName>
</protein>
<evidence type="ECO:0000313" key="1">
    <source>
        <dbReference type="EMBL" id="GAG50013.1"/>
    </source>
</evidence>
<dbReference type="AlphaFoldDB" id="X0YNI2"/>
<gene>
    <name evidence="1" type="ORF">S01H1_84037</name>
</gene>
<proteinExistence type="predicted"/>
<feature type="non-terminal residue" evidence="1">
    <location>
        <position position="1"/>
    </location>
</feature>
<dbReference type="EMBL" id="BARS01057274">
    <property type="protein sequence ID" value="GAG50013.1"/>
    <property type="molecule type" value="Genomic_DNA"/>
</dbReference>
<organism evidence="1">
    <name type="scientific">marine sediment metagenome</name>
    <dbReference type="NCBI Taxonomy" id="412755"/>
    <lineage>
        <taxon>unclassified sequences</taxon>
        <taxon>metagenomes</taxon>
        <taxon>ecological metagenomes</taxon>
    </lineage>
</organism>